<organism evidence="1 2">
    <name type="scientific">Chitinophaga fulva</name>
    <dbReference type="NCBI Taxonomy" id="2728842"/>
    <lineage>
        <taxon>Bacteria</taxon>
        <taxon>Pseudomonadati</taxon>
        <taxon>Bacteroidota</taxon>
        <taxon>Chitinophagia</taxon>
        <taxon>Chitinophagales</taxon>
        <taxon>Chitinophagaceae</taxon>
        <taxon>Chitinophaga</taxon>
    </lineage>
</organism>
<dbReference type="AlphaFoldDB" id="A0A848GW05"/>
<dbReference type="GO" id="GO:0016746">
    <property type="term" value="F:acyltransferase activity"/>
    <property type="evidence" value="ECO:0007669"/>
    <property type="project" value="InterPro"/>
</dbReference>
<comment type="caution">
    <text evidence="1">The sequence shown here is derived from an EMBL/GenBank/DDBJ whole genome shotgun (WGS) entry which is preliminary data.</text>
</comment>
<keyword evidence="2" id="KW-1185">Reference proteome</keyword>
<dbReference type="SUPFAM" id="SSF53901">
    <property type="entry name" value="Thiolase-like"/>
    <property type="match status" value="1"/>
</dbReference>
<evidence type="ECO:0008006" key="3">
    <source>
        <dbReference type="Google" id="ProtNLM"/>
    </source>
</evidence>
<dbReference type="EMBL" id="JABBGC010000004">
    <property type="protein sequence ID" value="NML41631.1"/>
    <property type="molecule type" value="Genomic_DNA"/>
</dbReference>
<name>A0A848GW05_9BACT</name>
<evidence type="ECO:0000313" key="1">
    <source>
        <dbReference type="EMBL" id="NML41631.1"/>
    </source>
</evidence>
<gene>
    <name evidence="1" type="ORF">HHL17_30885</name>
</gene>
<dbReference type="Gene3D" id="3.40.47.10">
    <property type="match status" value="1"/>
</dbReference>
<evidence type="ECO:0000313" key="2">
    <source>
        <dbReference type="Proteomes" id="UP000583266"/>
    </source>
</evidence>
<accession>A0A848GW05</accession>
<reference evidence="1 2" key="1">
    <citation type="submission" date="2020-04" db="EMBL/GenBank/DDBJ databases">
        <title>Chitinophaga sp. G-6-1-13 sp. nov., isolated from soil.</title>
        <authorList>
            <person name="Dahal R.H."/>
            <person name="Chaudhary D.K."/>
        </authorList>
    </citation>
    <scope>NUCLEOTIDE SEQUENCE [LARGE SCALE GENOMIC DNA]</scope>
    <source>
        <strain evidence="1 2">G-6-1-13</strain>
    </source>
</reference>
<sequence>MNSAEAYITGSCIIRHHGIRLNGALLWEADRSMDLQEWLRAGYDRFSGQYPKFHKMDALSKLGWLAAEVLLKHAPVQALPPETVGMVLSNRSGSLDTDIRYYATVKDIASPALFVYTLPNIVMGEICIRHGFKGENIFFVSENFDAELMSSYPVQLLATTPLQACLCGWVEVMGDDYEVALFLLEKTPRGMARPVTAEALNELYSNNEIST</sequence>
<dbReference type="Proteomes" id="UP000583266">
    <property type="component" value="Unassembled WGS sequence"/>
</dbReference>
<protein>
    <recommendedName>
        <fullName evidence="3">Beta-ketoacyl synthase N-terminal domain-containing protein</fullName>
    </recommendedName>
</protein>
<dbReference type="InterPro" id="IPR016039">
    <property type="entry name" value="Thiolase-like"/>
</dbReference>
<dbReference type="RefSeq" id="WP_169228668.1">
    <property type="nucleotide sequence ID" value="NZ_JABBGC010000004.1"/>
</dbReference>
<proteinExistence type="predicted"/>